<protein>
    <submittedName>
        <fullName evidence="2">Uncharacterized protein</fullName>
    </submittedName>
</protein>
<keyword evidence="1" id="KW-1133">Transmembrane helix</keyword>
<evidence type="ECO:0000313" key="2">
    <source>
        <dbReference type="EMBL" id="KAF7261833.1"/>
    </source>
</evidence>
<keyword evidence="3" id="KW-1185">Reference proteome</keyword>
<keyword evidence="1" id="KW-0472">Membrane</keyword>
<evidence type="ECO:0000313" key="3">
    <source>
        <dbReference type="Proteomes" id="UP000822476"/>
    </source>
</evidence>
<dbReference type="AlphaFoldDB" id="A0A8S9Z8R4"/>
<reference evidence="2" key="1">
    <citation type="submission" date="2019-07" db="EMBL/GenBank/DDBJ databases">
        <title>Annotation for the trematode Paragonimus miyazaki's.</title>
        <authorList>
            <person name="Choi Y.-J."/>
        </authorList>
    </citation>
    <scope>NUCLEOTIDE SEQUENCE</scope>
    <source>
        <strain evidence="2">Japan</strain>
    </source>
</reference>
<gene>
    <name evidence="2" type="ORF">EG68_00785</name>
</gene>
<keyword evidence="1" id="KW-0812">Transmembrane</keyword>
<dbReference type="Proteomes" id="UP000822476">
    <property type="component" value="Unassembled WGS sequence"/>
</dbReference>
<sequence length="77" mass="9040">MNARFSSLKKMFADVSLGTTLEDLLMFGDFSFRDSVVHMGRKIRWLEIMRYLNAIAYVTLHIITTEFHFYEVDANTL</sequence>
<dbReference type="EMBL" id="JTDE01000248">
    <property type="protein sequence ID" value="KAF7261833.1"/>
    <property type="molecule type" value="Genomic_DNA"/>
</dbReference>
<evidence type="ECO:0000256" key="1">
    <source>
        <dbReference type="SAM" id="Phobius"/>
    </source>
</evidence>
<organism evidence="2 3">
    <name type="scientific">Paragonimus skrjabini miyazakii</name>
    <dbReference type="NCBI Taxonomy" id="59628"/>
    <lineage>
        <taxon>Eukaryota</taxon>
        <taxon>Metazoa</taxon>
        <taxon>Spiralia</taxon>
        <taxon>Lophotrochozoa</taxon>
        <taxon>Platyhelminthes</taxon>
        <taxon>Trematoda</taxon>
        <taxon>Digenea</taxon>
        <taxon>Plagiorchiida</taxon>
        <taxon>Troglotremata</taxon>
        <taxon>Troglotrematidae</taxon>
        <taxon>Paragonimus</taxon>
    </lineage>
</organism>
<feature type="transmembrane region" description="Helical" evidence="1">
    <location>
        <begin position="51"/>
        <end position="70"/>
    </location>
</feature>
<name>A0A8S9Z8R4_9TREM</name>
<proteinExistence type="predicted"/>
<comment type="caution">
    <text evidence="2">The sequence shown here is derived from an EMBL/GenBank/DDBJ whole genome shotgun (WGS) entry which is preliminary data.</text>
</comment>
<accession>A0A8S9Z8R4</accession>